<proteinExistence type="inferred from homology"/>
<dbReference type="EMBL" id="JBHUEM010000002">
    <property type="protein sequence ID" value="MFD1735224.1"/>
    <property type="molecule type" value="Genomic_DNA"/>
</dbReference>
<evidence type="ECO:0000259" key="15">
    <source>
        <dbReference type="Pfam" id="PF01923"/>
    </source>
</evidence>
<evidence type="ECO:0000256" key="2">
    <source>
        <dbReference type="ARBA" id="ARBA00007487"/>
    </source>
</evidence>
<dbReference type="PANTHER" id="PTHR12213:SF0">
    <property type="entry name" value="CORRINOID ADENOSYLTRANSFERASE MMAB"/>
    <property type="match status" value="1"/>
</dbReference>
<name>A0ABW4LJ32_9BACI</name>
<evidence type="ECO:0000256" key="4">
    <source>
        <dbReference type="ARBA" id="ARBA00020963"/>
    </source>
</evidence>
<evidence type="ECO:0000313" key="16">
    <source>
        <dbReference type="EMBL" id="MFD1735224.1"/>
    </source>
</evidence>
<evidence type="ECO:0000256" key="11">
    <source>
        <dbReference type="ARBA" id="ARBA00033354"/>
    </source>
</evidence>
<dbReference type="InterPro" id="IPR016030">
    <property type="entry name" value="CblAdoTrfase-like"/>
</dbReference>
<evidence type="ECO:0000256" key="6">
    <source>
        <dbReference type="ARBA" id="ARBA00022679"/>
    </source>
</evidence>
<protein>
    <recommendedName>
        <fullName evidence="4 14">Corrinoid adenosyltransferase</fullName>
        <ecNumber evidence="3 14">2.5.1.17</ecNumber>
    </recommendedName>
    <alternativeName>
        <fullName evidence="9 14">Cob(II)alamin adenosyltransferase</fullName>
    </alternativeName>
    <alternativeName>
        <fullName evidence="11 14">Cob(II)yrinic acid a,c-diamide adenosyltransferase</fullName>
    </alternativeName>
    <alternativeName>
        <fullName evidence="10 14">Cobinamide/cobalamin adenosyltransferase</fullName>
    </alternativeName>
</protein>
<comment type="pathway">
    <text evidence="1 14">Cofactor biosynthesis; adenosylcobalamin biosynthesis; adenosylcobalamin from cob(II)yrinate a,c-diamide: step 2/7.</text>
</comment>
<evidence type="ECO:0000256" key="8">
    <source>
        <dbReference type="ARBA" id="ARBA00022840"/>
    </source>
</evidence>
<keyword evidence="6 14" id="KW-0808">Transferase</keyword>
<evidence type="ECO:0000256" key="12">
    <source>
        <dbReference type="ARBA" id="ARBA00048555"/>
    </source>
</evidence>
<keyword evidence="17" id="KW-1185">Reference proteome</keyword>
<dbReference type="RefSeq" id="WP_377926327.1">
    <property type="nucleotide sequence ID" value="NZ_JBHUEM010000002.1"/>
</dbReference>
<dbReference type="Pfam" id="PF01923">
    <property type="entry name" value="Cob_adeno_trans"/>
    <property type="match status" value="1"/>
</dbReference>
<gene>
    <name evidence="16" type="ORF">ACFSCX_01475</name>
</gene>
<comment type="catalytic activity">
    <reaction evidence="12 14">
        <text>2 cob(II)yrinate a,c diamide + reduced [electron-transfer flavoprotein] + 2 ATP = 2 adenosylcob(III)yrinate a,c-diamide + 2 triphosphate + oxidized [electron-transfer flavoprotein] + 3 H(+)</text>
        <dbReference type="Rhea" id="RHEA:11528"/>
        <dbReference type="Rhea" id="RHEA-COMP:10685"/>
        <dbReference type="Rhea" id="RHEA-COMP:10686"/>
        <dbReference type="ChEBI" id="CHEBI:15378"/>
        <dbReference type="ChEBI" id="CHEBI:18036"/>
        <dbReference type="ChEBI" id="CHEBI:30616"/>
        <dbReference type="ChEBI" id="CHEBI:57692"/>
        <dbReference type="ChEBI" id="CHEBI:58307"/>
        <dbReference type="ChEBI" id="CHEBI:58503"/>
        <dbReference type="ChEBI" id="CHEBI:58537"/>
        <dbReference type="EC" id="2.5.1.17"/>
    </reaction>
</comment>
<dbReference type="InterPro" id="IPR029499">
    <property type="entry name" value="PduO-typ"/>
</dbReference>
<dbReference type="InterPro" id="IPR036451">
    <property type="entry name" value="CblAdoTrfase-like_sf"/>
</dbReference>
<sequence>MKIYTKSGDKGTTSLVYGERVAKHDVRVEAYGTCDEANSLIGLAVSHLHDVSLKEKDDIQQVFHKIQTTLFHVGAELATPIGKEVKWKLEARDVEWLEEIIDKWDATLPPLTNFVLPGGSVAGATLHLARTVVRRAERRSVRIDGVNPLVLSYLNRLSDFLFVAGRYINQQLKRIEPTLHQDEKSV</sequence>
<dbReference type="Proteomes" id="UP001597214">
    <property type="component" value="Unassembled WGS sequence"/>
</dbReference>
<feature type="domain" description="Cobalamin adenosyltransferase-like" evidence="15">
    <location>
        <begin position="3"/>
        <end position="168"/>
    </location>
</feature>
<comment type="caution">
    <text evidence="16">The sequence shown here is derived from an EMBL/GenBank/DDBJ whole genome shotgun (WGS) entry which is preliminary data.</text>
</comment>
<evidence type="ECO:0000256" key="14">
    <source>
        <dbReference type="RuleBase" id="RU366026"/>
    </source>
</evidence>
<dbReference type="GO" id="GO:0008817">
    <property type="term" value="F:corrinoid adenosyltransferase activity"/>
    <property type="evidence" value="ECO:0007669"/>
    <property type="project" value="UniProtKB-EC"/>
</dbReference>
<dbReference type="SUPFAM" id="SSF89028">
    <property type="entry name" value="Cobalamin adenosyltransferase-like"/>
    <property type="match status" value="1"/>
</dbReference>
<dbReference type="PANTHER" id="PTHR12213">
    <property type="entry name" value="CORRINOID ADENOSYLTRANSFERASE"/>
    <property type="match status" value="1"/>
</dbReference>
<comment type="similarity">
    <text evidence="2 14">Belongs to the Cob(I)alamin adenosyltransferase family.</text>
</comment>
<evidence type="ECO:0000256" key="7">
    <source>
        <dbReference type="ARBA" id="ARBA00022741"/>
    </source>
</evidence>
<organism evidence="16 17">
    <name type="scientific">Bacillus salitolerans</name>
    <dbReference type="NCBI Taxonomy" id="1437434"/>
    <lineage>
        <taxon>Bacteria</taxon>
        <taxon>Bacillati</taxon>
        <taxon>Bacillota</taxon>
        <taxon>Bacilli</taxon>
        <taxon>Bacillales</taxon>
        <taxon>Bacillaceae</taxon>
        <taxon>Bacillus</taxon>
    </lineage>
</organism>
<accession>A0ABW4LJ32</accession>
<dbReference type="EC" id="2.5.1.17" evidence="3 14"/>
<reference evidence="17" key="1">
    <citation type="journal article" date="2019" name="Int. J. Syst. Evol. Microbiol.">
        <title>The Global Catalogue of Microorganisms (GCM) 10K type strain sequencing project: providing services to taxonomists for standard genome sequencing and annotation.</title>
        <authorList>
            <consortium name="The Broad Institute Genomics Platform"/>
            <consortium name="The Broad Institute Genome Sequencing Center for Infectious Disease"/>
            <person name="Wu L."/>
            <person name="Ma J."/>
        </authorList>
    </citation>
    <scope>NUCLEOTIDE SEQUENCE [LARGE SCALE GENOMIC DNA]</scope>
    <source>
        <strain evidence="17">CCUG 49339</strain>
    </source>
</reference>
<dbReference type="Gene3D" id="1.20.1200.10">
    <property type="entry name" value="Cobalamin adenosyltransferase-like"/>
    <property type="match status" value="1"/>
</dbReference>
<evidence type="ECO:0000256" key="9">
    <source>
        <dbReference type="ARBA" id="ARBA00031529"/>
    </source>
</evidence>
<dbReference type="NCBIfam" id="TIGR00636">
    <property type="entry name" value="PduO_Nterm"/>
    <property type="match status" value="1"/>
</dbReference>
<evidence type="ECO:0000256" key="1">
    <source>
        <dbReference type="ARBA" id="ARBA00005121"/>
    </source>
</evidence>
<keyword evidence="5 14" id="KW-0169">Cobalamin biosynthesis</keyword>
<evidence type="ECO:0000256" key="10">
    <source>
        <dbReference type="ARBA" id="ARBA00033334"/>
    </source>
</evidence>
<evidence type="ECO:0000256" key="5">
    <source>
        <dbReference type="ARBA" id="ARBA00022573"/>
    </source>
</evidence>
<keyword evidence="7 14" id="KW-0547">Nucleotide-binding</keyword>
<evidence type="ECO:0000313" key="17">
    <source>
        <dbReference type="Proteomes" id="UP001597214"/>
    </source>
</evidence>
<comment type="catalytic activity">
    <reaction evidence="13 14">
        <text>2 cob(II)alamin + reduced [electron-transfer flavoprotein] + 2 ATP = 2 adenosylcob(III)alamin + 2 triphosphate + oxidized [electron-transfer flavoprotein] + 3 H(+)</text>
        <dbReference type="Rhea" id="RHEA:28671"/>
        <dbReference type="Rhea" id="RHEA-COMP:10685"/>
        <dbReference type="Rhea" id="RHEA-COMP:10686"/>
        <dbReference type="ChEBI" id="CHEBI:15378"/>
        <dbReference type="ChEBI" id="CHEBI:16304"/>
        <dbReference type="ChEBI" id="CHEBI:18036"/>
        <dbReference type="ChEBI" id="CHEBI:18408"/>
        <dbReference type="ChEBI" id="CHEBI:30616"/>
        <dbReference type="ChEBI" id="CHEBI:57692"/>
        <dbReference type="ChEBI" id="CHEBI:58307"/>
        <dbReference type="EC" id="2.5.1.17"/>
    </reaction>
</comment>
<keyword evidence="8 14" id="KW-0067">ATP-binding</keyword>
<evidence type="ECO:0000256" key="13">
    <source>
        <dbReference type="ARBA" id="ARBA00048692"/>
    </source>
</evidence>
<evidence type="ECO:0000256" key="3">
    <source>
        <dbReference type="ARBA" id="ARBA00012454"/>
    </source>
</evidence>